<dbReference type="InterPro" id="IPR007110">
    <property type="entry name" value="Ig-like_dom"/>
</dbReference>
<dbReference type="SUPFAM" id="SSF48726">
    <property type="entry name" value="Immunoglobulin"/>
    <property type="match status" value="1"/>
</dbReference>
<evidence type="ECO:0000256" key="9">
    <source>
        <dbReference type="ARBA" id="ARBA00023319"/>
    </source>
</evidence>
<dbReference type="InterPro" id="IPR013783">
    <property type="entry name" value="Ig-like_fold"/>
</dbReference>
<evidence type="ECO:0000256" key="6">
    <source>
        <dbReference type="ARBA" id="ARBA00022989"/>
    </source>
</evidence>
<organism evidence="11">
    <name type="scientific">Drosophila rhopaloa</name>
    <name type="common">Fruit fly</name>
    <dbReference type="NCBI Taxonomy" id="1041015"/>
    <lineage>
        <taxon>Eukaryota</taxon>
        <taxon>Metazoa</taxon>
        <taxon>Ecdysozoa</taxon>
        <taxon>Arthropoda</taxon>
        <taxon>Hexapoda</taxon>
        <taxon>Insecta</taxon>
        <taxon>Pterygota</taxon>
        <taxon>Neoptera</taxon>
        <taxon>Endopterygota</taxon>
        <taxon>Diptera</taxon>
        <taxon>Brachycera</taxon>
        <taxon>Muscomorpha</taxon>
        <taxon>Ephydroidea</taxon>
        <taxon>Drosophilidae</taxon>
        <taxon>Drosophila</taxon>
        <taxon>Sophophora</taxon>
    </lineage>
</organism>
<evidence type="ECO:0000256" key="5">
    <source>
        <dbReference type="ARBA" id="ARBA00022889"/>
    </source>
</evidence>
<evidence type="ECO:0000256" key="1">
    <source>
        <dbReference type="ARBA" id="ARBA00004167"/>
    </source>
</evidence>
<evidence type="ECO:0000256" key="7">
    <source>
        <dbReference type="ARBA" id="ARBA00023136"/>
    </source>
</evidence>
<evidence type="ECO:0000256" key="4">
    <source>
        <dbReference type="ARBA" id="ARBA00022737"/>
    </source>
</evidence>
<keyword evidence="3" id="KW-0732">Signal</keyword>
<dbReference type="GO" id="GO:0048812">
    <property type="term" value="P:neuron projection morphogenesis"/>
    <property type="evidence" value="ECO:0007669"/>
    <property type="project" value="UniProtKB-ARBA"/>
</dbReference>
<dbReference type="RefSeq" id="XP_016976242.1">
    <property type="nucleotide sequence ID" value="XM_017120753.1"/>
</dbReference>
<proteinExistence type="predicted"/>
<keyword evidence="6" id="KW-1133">Transmembrane helix</keyword>
<feature type="domain" description="Ig-like" evidence="10">
    <location>
        <begin position="1"/>
        <end position="75"/>
    </location>
</feature>
<keyword evidence="7" id="KW-0472">Membrane</keyword>
<dbReference type="GO" id="GO:0007155">
    <property type="term" value="P:cell adhesion"/>
    <property type="evidence" value="ECO:0007669"/>
    <property type="project" value="UniProtKB-KW"/>
</dbReference>
<sequence>MVSASCTVNKGDLPIDVAWTKNGGRVYTNDGIVVTKTSTRMSVLSIESARARHAGNYSCVATNNAGETRQWAVLAVNG</sequence>
<keyword evidence="4" id="KW-0677">Repeat</keyword>
<comment type="subcellular location">
    <subcellularLocation>
        <location evidence="1">Membrane</location>
        <topology evidence="1">Single-pass membrane protein</topology>
    </subcellularLocation>
</comment>
<dbReference type="Pfam" id="PF13927">
    <property type="entry name" value="Ig_3"/>
    <property type="match status" value="1"/>
</dbReference>
<dbReference type="AlphaFoldDB" id="A0A6P4EDI6"/>
<reference evidence="11" key="1">
    <citation type="submission" date="2025-08" db="UniProtKB">
        <authorList>
            <consortium name="RefSeq"/>
        </authorList>
    </citation>
    <scope>IDENTIFICATION</scope>
</reference>
<protein>
    <submittedName>
        <fullName evidence="11">Down syndrome cell adhesion molecule-like protein 1 homolog</fullName>
    </submittedName>
</protein>
<keyword evidence="2" id="KW-0812">Transmembrane</keyword>
<gene>
    <name evidence="11" type="primary">LOC108042444</name>
</gene>
<evidence type="ECO:0000259" key="10">
    <source>
        <dbReference type="PROSITE" id="PS50835"/>
    </source>
</evidence>
<dbReference type="FunFam" id="2.60.40.10:FF:000017">
    <property type="entry name" value="Down syndrome cell adhesion molecule b"/>
    <property type="match status" value="1"/>
</dbReference>
<dbReference type="Gene3D" id="2.60.40.10">
    <property type="entry name" value="Immunoglobulins"/>
    <property type="match status" value="1"/>
</dbReference>
<name>A0A6P4EDI6_DRORH</name>
<keyword evidence="5" id="KW-0130">Cell adhesion</keyword>
<evidence type="ECO:0000313" key="11">
    <source>
        <dbReference type="RefSeq" id="XP_016976242.1"/>
    </source>
</evidence>
<keyword evidence="9" id="KW-0393">Immunoglobulin domain</keyword>
<evidence type="ECO:0000256" key="8">
    <source>
        <dbReference type="ARBA" id="ARBA00023157"/>
    </source>
</evidence>
<dbReference type="GO" id="GO:0016020">
    <property type="term" value="C:membrane"/>
    <property type="evidence" value="ECO:0007669"/>
    <property type="project" value="UniProtKB-SubCell"/>
</dbReference>
<accession>A0A6P4EDI6</accession>
<dbReference type="InterPro" id="IPR036179">
    <property type="entry name" value="Ig-like_dom_sf"/>
</dbReference>
<evidence type="ECO:0000256" key="3">
    <source>
        <dbReference type="ARBA" id="ARBA00022729"/>
    </source>
</evidence>
<keyword evidence="8" id="KW-1015">Disulfide bond</keyword>
<evidence type="ECO:0000256" key="2">
    <source>
        <dbReference type="ARBA" id="ARBA00022692"/>
    </source>
</evidence>
<dbReference type="PROSITE" id="PS50835">
    <property type="entry name" value="IG_LIKE"/>
    <property type="match status" value="1"/>
</dbReference>